<name>A0ABV5FDJ8_9FLAO</name>
<dbReference type="RefSeq" id="WP_379861749.1">
    <property type="nucleotide sequence ID" value="NZ_JBHMFC010000077.1"/>
</dbReference>
<dbReference type="Gene3D" id="2.180.10.10">
    <property type="entry name" value="RHS repeat-associated core"/>
    <property type="match status" value="1"/>
</dbReference>
<dbReference type="PANTHER" id="PTHR32305">
    <property type="match status" value="1"/>
</dbReference>
<evidence type="ECO:0000313" key="2">
    <source>
        <dbReference type="Proteomes" id="UP001589585"/>
    </source>
</evidence>
<dbReference type="PANTHER" id="PTHR32305:SF15">
    <property type="entry name" value="PROTEIN RHSA-RELATED"/>
    <property type="match status" value="1"/>
</dbReference>
<gene>
    <name evidence="1" type="ORF">ACFFU9_12265</name>
</gene>
<sequence>MPGPPVQFGPPVKPETVKPAEGFTGIGLPENDIFYFHPDHLGSTSYITTQNGSISQHVEYIAFGEILFEEHSSSFSTPYLFNGKELDRETNLSYYGARYLDMKTSLWLSVDPLAENYPNMGSYIYTMQNPINLIDPTGMASEDPPTEEELNNIGVDVSNMVDGYNWTDNDGSWNYNRQSETWVGQGNTDYNVKARTEKLDEVVVTASRKNSTSLFGNMLNTASDLWNSPSARMTVPDKISLSFSSSATAIIGKSTDFSLNWITRGHDAQFTPYGILTVGMQGGTKVSGDALINFNAGYYTTTDMRNLQIGQARDGLLGWSAYGSVDGGLGLGGSITGSVGFQDLPFISRPTWISGGVGIGASIGGGATGGVSYSWPIVSSQFKK</sequence>
<comment type="caution">
    <text evidence="1">The sequence shown here is derived from an EMBL/GenBank/DDBJ whole genome shotgun (WGS) entry which is preliminary data.</text>
</comment>
<proteinExistence type="predicted"/>
<keyword evidence="2" id="KW-1185">Reference proteome</keyword>
<organism evidence="1 2">
    <name type="scientific">Mariniflexile ostreae</name>
    <dbReference type="NCBI Taxonomy" id="1520892"/>
    <lineage>
        <taxon>Bacteria</taxon>
        <taxon>Pseudomonadati</taxon>
        <taxon>Bacteroidota</taxon>
        <taxon>Flavobacteriia</taxon>
        <taxon>Flavobacteriales</taxon>
        <taxon>Flavobacteriaceae</taxon>
        <taxon>Mariniflexile</taxon>
    </lineage>
</organism>
<accession>A0ABV5FDJ8</accession>
<dbReference type="NCBIfam" id="TIGR03696">
    <property type="entry name" value="Rhs_assc_core"/>
    <property type="match status" value="1"/>
</dbReference>
<dbReference type="Proteomes" id="UP001589585">
    <property type="component" value="Unassembled WGS sequence"/>
</dbReference>
<dbReference type="InterPro" id="IPR050708">
    <property type="entry name" value="T6SS_VgrG/RHS"/>
</dbReference>
<dbReference type="EMBL" id="JBHMFC010000077">
    <property type="protein sequence ID" value="MFB9057515.1"/>
    <property type="molecule type" value="Genomic_DNA"/>
</dbReference>
<reference evidence="1 2" key="1">
    <citation type="submission" date="2024-09" db="EMBL/GenBank/DDBJ databases">
        <authorList>
            <person name="Sun Q."/>
            <person name="Mori K."/>
        </authorList>
    </citation>
    <scope>NUCLEOTIDE SEQUENCE [LARGE SCALE GENOMIC DNA]</scope>
    <source>
        <strain evidence="1 2">CECT 8622</strain>
    </source>
</reference>
<dbReference type="InterPro" id="IPR022385">
    <property type="entry name" value="Rhs_assc_core"/>
</dbReference>
<evidence type="ECO:0000313" key="1">
    <source>
        <dbReference type="EMBL" id="MFB9057515.1"/>
    </source>
</evidence>
<protein>
    <submittedName>
        <fullName evidence="1">RHS repeat domain-containing protein</fullName>
    </submittedName>
</protein>